<keyword evidence="10" id="KW-1185">Reference proteome</keyword>
<reference evidence="9 10" key="1">
    <citation type="journal article" date="2010" name="Stand. Genomic Sci.">
        <title>Complete genome sequence of Archaeoglobus profundus type strain (AV18).</title>
        <authorList>
            <person name="von Jan M."/>
            <person name="Lapidus A."/>
            <person name="Del Rio T.G."/>
            <person name="Copeland A."/>
            <person name="Tice H."/>
            <person name="Cheng J.F."/>
            <person name="Lucas S."/>
            <person name="Chen F."/>
            <person name="Nolan M."/>
            <person name="Goodwin L."/>
            <person name="Han C."/>
            <person name="Pitluck S."/>
            <person name="Liolios K."/>
            <person name="Ivanova N."/>
            <person name="Mavromatis K."/>
            <person name="Ovchinnikova G."/>
            <person name="Chertkov O."/>
            <person name="Pati A."/>
            <person name="Chen A."/>
            <person name="Palaniappan K."/>
            <person name="Land M."/>
            <person name="Hauser L."/>
            <person name="Chang Y.J."/>
            <person name="Jeffries C.D."/>
            <person name="Saunders E."/>
            <person name="Brettin T."/>
            <person name="Detter J.C."/>
            <person name="Chain P."/>
            <person name="Eichinger K."/>
            <person name="Huber H."/>
            <person name="Spring S."/>
            <person name="Rohde M."/>
            <person name="Goker M."/>
            <person name="Wirth R."/>
            <person name="Woyke T."/>
            <person name="Bristow J."/>
            <person name="Eisen J.A."/>
            <person name="Markowitz V."/>
            <person name="Hugenholtz P."/>
            <person name="Kyrpides N.C."/>
            <person name="Klenk H.P."/>
        </authorList>
    </citation>
    <scope>NUCLEOTIDE SEQUENCE [LARGE SCALE GENOMIC DNA]</scope>
    <source>
        <strain evidence="10">DSM 5631 / JCM 9629 / NBRC 100127 / Av18</strain>
    </source>
</reference>
<dbReference type="GO" id="GO:0005886">
    <property type="term" value="C:plasma membrane"/>
    <property type="evidence" value="ECO:0007669"/>
    <property type="project" value="TreeGrafter"/>
</dbReference>
<dbReference type="GO" id="GO:0016491">
    <property type="term" value="F:oxidoreductase activity"/>
    <property type="evidence" value="ECO:0007669"/>
    <property type="project" value="UniProtKB-KW"/>
</dbReference>
<dbReference type="InterPro" id="IPR017900">
    <property type="entry name" value="4Fe4S_Fe_S_CS"/>
</dbReference>
<organism evidence="9 10">
    <name type="scientific">Archaeoglobus profundus (strain DSM 5631 / JCM 9629 / NBRC 100127 / Av18)</name>
    <dbReference type="NCBI Taxonomy" id="572546"/>
    <lineage>
        <taxon>Archaea</taxon>
        <taxon>Methanobacteriati</taxon>
        <taxon>Methanobacteriota</taxon>
        <taxon>Archaeoglobi</taxon>
        <taxon>Archaeoglobales</taxon>
        <taxon>Archaeoglobaceae</taxon>
        <taxon>Archaeoglobus</taxon>
    </lineage>
</organism>
<dbReference type="RefSeq" id="WP_012940646.1">
    <property type="nucleotide sequence ID" value="NC_013741.1"/>
</dbReference>
<evidence type="ECO:0000256" key="4">
    <source>
        <dbReference type="ARBA" id="ARBA00023002"/>
    </source>
</evidence>
<evidence type="ECO:0000256" key="6">
    <source>
        <dbReference type="ARBA" id="ARBA00023014"/>
    </source>
</evidence>
<feature type="transmembrane region" description="Helical" evidence="7">
    <location>
        <begin position="368"/>
        <end position="387"/>
    </location>
</feature>
<feature type="transmembrane region" description="Helical" evidence="7">
    <location>
        <begin position="159"/>
        <end position="181"/>
    </location>
</feature>
<dbReference type="eggNOG" id="arCOG00964">
    <property type="taxonomic scope" value="Archaea"/>
</dbReference>
<accession>D2RDW6</accession>
<dbReference type="Gene3D" id="1.10.1060.10">
    <property type="entry name" value="Alpha-helical ferredoxin"/>
    <property type="match status" value="1"/>
</dbReference>
<dbReference type="SUPFAM" id="SSF103501">
    <property type="entry name" value="Respiratory nitrate reductase 1 gamma chain"/>
    <property type="match status" value="1"/>
</dbReference>
<dbReference type="STRING" id="572546.Arcpr_1258"/>
<dbReference type="Gene3D" id="1.20.950.20">
    <property type="entry name" value="Transmembrane di-heme cytochromes, Chain C"/>
    <property type="match status" value="1"/>
</dbReference>
<dbReference type="SUPFAM" id="SSF46548">
    <property type="entry name" value="alpha-helical ferredoxin"/>
    <property type="match status" value="1"/>
</dbReference>
<dbReference type="Pfam" id="PF13183">
    <property type="entry name" value="Fer4_8"/>
    <property type="match status" value="1"/>
</dbReference>
<dbReference type="PROSITE" id="PS00198">
    <property type="entry name" value="4FE4S_FER_1"/>
    <property type="match status" value="1"/>
</dbReference>
<sequence length="421" mass="47446">MEVDPKFAREIIALGGKDLKKCMQCANCSVVCPLSPEDDPFPRKEMIWAQWGLRKRLLKDPNVWLCYNCADCSAYCPRDAKPGQVLNAIRARVISEYAWPKFIGKILNQPWGFPIFVIIVPAIILGALIAWANPGIFTGALPSGAVETSKLLPIENVEIAGFVLGGLALLIGLIGMWRYWLAITDGGGMEYTVKPLENAEVEIKGKSGFMGLYFFEAFFFVLRDILYHNWFKACDANKPRFPAHLLIFYGFIGLALAAAGDVIGIGEVVGVELPVKLVYPPPWPWEILSMKEFDAAYAIMALFKLVGLLGGIAVIVGSAVAIWNRLFNKRSKELGSYYDWFFLLVVLLVGITGYCVAIARLFESTAAYWLYLIHLYFVFMLLVYAPYSKFAHMLYRTVAMIYAWTRDRYPKNVPKYFWEAI</sequence>
<dbReference type="OrthoDB" id="144910at2157"/>
<evidence type="ECO:0000256" key="1">
    <source>
        <dbReference type="ARBA" id="ARBA00007097"/>
    </source>
</evidence>
<dbReference type="InterPro" id="IPR017896">
    <property type="entry name" value="4Fe4S_Fe-S-bd"/>
</dbReference>
<keyword evidence="6" id="KW-0411">Iron-sulfur</keyword>
<feature type="transmembrane region" description="Helical" evidence="7">
    <location>
        <begin position="111"/>
        <end position="132"/>
    </location>
</feature>
<name>D2RDW6_ARCPA</name>
<gene>
    <name evidence="9" type="ordered locus">Arcpr_1258</name>
</gene>
<keyword evidence="7" id="KW-0812">Transmembrane</keyword>
<dbReference type="eggNOG" id="arCOG05014">
    <property type="taxonomic scope" value="Archaea"/>
</dbReference>
<dbReference type="EMBL" id="CP001857">
    <property type="protein sequence ID" value="ADB58310.1"/>
    <property type="molecule type" value="Genomic_DNA"/>
</dbReference>
<dbReference type="Proteomes" id="UP000001901">
    <property type="component" value="Chromosome"/>
</dbReference>
<dbReference type="AlphaFoldDB" id="D2RDW6"/>
<keyword evidence="4" id="KW-0560">Oxidoreductase</keyword>
<dbReference type="InterPro" id="IPR036197">
    <property type="entry name" value="NarG-like_sf"/>
</dbReference>
<dbReference type="PANTHER" id="PTHR43255">
    <property type="entry name" value="IRON-SULFUR-BINDING OXIDOREDUCTASE FADF-RELATED-RELATED"/>
    <property type="match status" value="1"/>
</dbReference>
<evidence type="ECO:0000313" key="9">
    <source>
        <dbReference type="EMBL" id="ADB58310.1"/>
    </source>
</evidence>
<evidence type="ECO:0000259" key="8">
    <source>
        <dbReference type="PROSITE" id="PS51379"/>
    </source>
</evidence>
<dbReference type="PANTHER" id="PTHR43255:SF1">
    <property type="entry name" value="IRON-SULFUR-BINDING OXIDOREDUCTASE FADF-RELATED"/>
    <property type="match status" value="1"/>
</dbReference>
<feature type="transmembrane region" description="Helical" evidence="7">
    <location>
        <begin position="246"/>
        <end position="275"/>
    </location>
</feature>
<dbReference type="KEGG" id="apo:Arcpr_1258"/>
<proteinExistence type="inferred from homology"/>
<dbReference type="GeneID" id="8739944"/>
<evidence type="ECO:0000313" key="10">
    <source>
        <dbReference type="Proteomes" id="UP000001901"/>
    </source>
</evidence>
<dbReference type="PaxDb" id="572546-Arcpr_1258"/>
<dbReference type="NCBIfam" id="NF038018">
    <property type="entry name" value="qmoC"/>
    <property type="match status" value="1"/>
</dbReference>
<dbReference type="PROSITE" id="PS51379">
    <property type="entry name" value="4FE4S_FER_2"/>
    <property type="match status" value="1"/>
</dbReference>
<keyword evidence="3" id="KW-0479">Metal-binding</keyword>
<dbReference type="InterPro" id="IPR051460">
    <property type="entry name" value="HdrC_iron-sulfur_subunit"/>
</dbReference>
<keyword evidence="5" id="KW-0408">Iron</keyword>
<protein>
    <submittedName>
        <fullName evidence="9">Heterodisulfide reductase, putative</fullName>
    </submittedName>
</protein>
<evidence type="ECO:0000256" key="5">
    <source>
        <dbReference type="ARBA" id="ARBA00023004"/>
    </source>
</evidence>
<keyword evidence="7" id="KW-0472">Membrane</keyword>
<feature type="domain" description="4Fe-4S ferredoxin-type" evidence="8">
    <location>
        <begin position="55"/>
        <end position="80"/>
    </location>
</feature>
<feature type="transmembrane region" description="Helical" evidence="7">
    <location>
        <begin position="295"/>
        <end position="320"/>
    </location>
</feature>
<evidence type="ECO:0000256" key="2">
    <source>
        <dbReference type="ARBA" id="ARBA00022485"/>
    </source>
</evidence>
<dbReference type="GO" id="GO:0051539">
    <property type="term" value="F:4 iron, 4 sulfur cluster binding"/>
    <property type="evidence" value="ECO:0007669"/>
    <property type="project" value="UniProtKB-KW"/>
</dbReference>
<evidence type="ECO:0000256" key="7">
    <source>
        <dbReference type="SAM" id="Phobius"/>
    </source>
</evidence>
<dbReference type="HOGENOM" id="CLU_705340_0_0_2"/>
<comment type="similarity">
    <text evidence="1">Belongs to the HdrC family.</text>
</comment>
<dbReference type="InterPro" id="IPR009051">
    <property type="entry name" value="Helical_ferredxn"/>
</dbReference>
<evidence type="ECO:0000256" key="3">
    <source>
        <dbReference type="ARBA" id="ARBA00022723"/>
    </source>
</evidence>
<keyword evidence="7" id="KW-1133">Transmembrane helix</keyword>
<dbReference type="GO" id="GO:0046872">
    <property type="term" value="F:metal ion binding"/>
    <property type="evidence" value="ECO:0007669"/>
    <property type="project" value="UniProtKB-KW"/>
</dbReference>
<keyword evidence="2" id="KW-0004">4Fe-4S</keyword>
<feature type="transmembrane region" description="Helical" evidence="7">
    <location>
        <begin position="340"/>
        <end position="362"/>
    </location>
</feature>